<feature type="chain" id="PRO_5039453160" evidence="4">
    <location>
        <begin position="22"/>
        <end position="410"/>
    </location>
</feature>
<reference evidence="5" key="2">
    <citation type="submission" date="2020-09" db="EMBL/GenBank/DDBJ databases">
        <authorList>
            <person name="Sun Q."/>
            <person name="Zhou Y."/>
        </authorList>
    </citation>
    <scope>NUCLEOTIDE SEQUENCE</scope>
    <source>
        <strain evidence="5">CGMCC 1.15371</strain>
    </source>
</reference>
<sequence length="410" mass="46226">MKKWLWSLLSVVLIASFVLSACGKSDSSSGDSKTITVWAMGDEGKLLKKLVPGFEKEEGIKVKIQSLPWDSAHDKLLTAVASGKGPDVIQMGTSWMPEFADAGALLDLSKYMKDHPDFNEDNFFPGAVESMKYDGKVYGIPWYVEARVLYYRKDLLQNVGYNEPPKTWDELVDAGKKLAARNDKDYGLDLDLNDQITPFMFAWQNGSDFVTKDGKLNFNTKEFNDGIKYFANFFKQGISQSTTGLDIGQAFKKGIKPMFISGPWMVQTVKDQGLTYGKDWGIAVLPKKVTNTSVMGGSNFVVFHNTKKVDQSLKFIEYMNKVKTQLKWREISNDLPARTAAYDEDSLKNDPIVSVFNEQLQDTKAQPQVTQWEAISKDMHDNLEKAIKGNENMDKALDDFRAQAKEEMNK</sequence>
<reference evidence="5" key="1">
    <citation type="journal article" date="2014" name="Int. J. Syst. Evol. Microbiol.">
        <title>Complete genome sequence of Corynebacterium casei LMG S-19264T (=DSM 44701T), isolated from a smear-ripened cheese.</title>
        <authorList>
            <consortium name="US DOE Joint Genome Institute (JGI-PGF)"/>
            <person name="Walter F."/>
            <person name="Albersmeier A."/>
            <person name="Kalinowski J."/>
            <person name="Ruckert C."/>
        </authorList>
    </citation>
    <scope>NUCLEOTIDE SEQUENCE</scope>
    <source>
        <strain evidence="5">CGMCC 1.15371</strain>
    </source>
</reference>
<feature type="signal peptide" evidence="4">
    <location>
        <begin position="1"/>
        <end position="21"/>
    </location>
</feature>
<dbReference type="GO" id="GO:0055052">
    <property type="term" value="C:ATP-binding cassette (ABC) transporter complex, substrate-binding subunit-containing"/>
    <property type="evidence" value="ECO:0007669"/>
    <property type="project" value="TreeGrafter"/>
</dbReference>
<proteinExistence type="inferred from homology"/>
<evidence type="ECO:0000313" key="6">
    <source>
        <dbReference type="Proteomes" id="UP000628775"/>
    </source>
</evidence>
<name>A0A8J2VGQ6_9BACL</name>
<dbReference type="PANTHER" id="PTHR30061:SF50">
    <property type="entry name" value="MALTOSE_MALTODEXTRIN-BINDING PERIPLASMIC PROTEIN"/>
    <property type="match status" value="1"/>
</dbReference>
<accession>A0A8J2VGQ6</accession>
<protein>
    <submittedName>
        <fullName evidence="5">Sugar ABC transporter substrate-binding protein</fullName>
    </submittedName>
</protein>
<evidence type="ECO:0000256" key="3">
    <source>
        <dbReference type="ARBA" id="ARBA00022729"/>
    </source>
</evidence>
<evidence type="ECO:0000313" key="5">
    <source>
        <dbReference type="EMBL" id="GGE26222.1"/>
    </source>
</evidence>
<dbReference type="SUPFAM" id="SSF53850">
    <property type="entry name" value="Periplasmic binding protein-like II"/>
    <property type="match status" value="1"/>
</dbReference>
<dbReference type="Gene3D" id="3.40.190.10">
    <property type="entry name" value="Periplasmic binding protein-like II"/>
    <property type="match status" value="2"/>
</dbReference>
<dbReference type="Pfam" id="PF01547">
    <property type="entry name" value="SBP_bac_1"/>
    <property type="match status" value="1"/>
</dbReference>
<dbReference type="GO" id="GO:0042956">
    <property type="term" value="P:maltodextrin transmembrane transport"/>
    <property type="evidence" value="ECO:0007669"/>
    <property type="project" value="TreeGrafter"/>
</dbReference>
<comment type="similarity">
    <text evidence="1">Belongs to the bacterial solute-binding protein 1 family.</text>
</comment>
<dbReference type="RefSeq" id="WP_188687737.1">
    <property type="nucleotide sequence ID" value="NZ_BMIR01000001.1"/>
</dbReference>
<evidence type="ECO:0000256" key="2">
    <source>
        <dbReference type="ARBA" id="ARBA00022448"/>
    </source>
</evidence>
<dbReference type="AlphaFoldDB" id="A0A8J2VGQ6"/>
<comment type="caution">
    <text evidence="5">The sequence shown here is derived from an EMBL/GenBank/DDBJ whole genome shotgun (WGS) entry which is preliminary data.</text>
</comment>
<keyword evidence="6" id="KW-1185">Reference proteome</keyword>
<organism evidence="5 6">
    <name type="scientific">Pullulanibacillus camelliae</name>
    <dbReference type="NCBI Taxonomy" id="1707096"/>
    <lineage>
        <taxon>Bacteria</taxon>
        <taxon>Bacillati</taxon>
        <taxon>Bacillota</taxon>
        <taxon>Bacilli</taxon>
        <taxon>Bacillales</taxon>
        <taxon>Sporolactobacillaceae</taxon>
        <taxon>Pullulanibacillus</taxon>
    </lineage>
</organism>
<keyword evidence="3 4" id="KW-0732">Signal</keyword>
<dbReference type="CDD" id="cd14747">
    <property type="entry name" value="PBP2_MalE"/>
    <property type="match status" value="1"/>
</dbReference>
<dbReference type="PROSITE" id="PS51257">
    <property type="entry name" value="PROKAR_LIPOPROTEIN"/>
    <property type="match status" value="1"/>
</dbReference>
<keyword evidence="2" id="KW-0813">Transport</keyword>
<dbReference type="InterPro" id="IPR006059">
    <property type="entry name" value="SBP"/>
</dbReference>
<gene>
    <name evidence="5" type="ORF">GCM10011391_00720</name>
</gene>
<dbReference type="Proteomes" id="UP000628775">
    <property type="component" value="Unassembled WGS sequence"/>
</dbReference>
<evidence type="ECO:0000256" key="1">
    <source>
        <dbReference type="ARBA" id="ARBA00008520"/>
    </source>
</evidence>
<dbReference type="EMBL" id="BMIR01000001">
    <property type="protein sequence ID" value="GGE26222.1"/>
    <property type="molecule type" value="Genomic_DNA"/>
</dbReference>
<dbReference type="PANTHER" id="PTHR30061">
    <property type="entry name" value="MALTOSE-BINDING PERIPLASMIC PROTEIN"/>
    <property type="match status" value="1"/>
</dbReference>
<evidence type="ECO:0000256" key="4">
    <source>
        <dbReference type="SAM" id="SignalP"/>
    </source>
</evidence>
<dbReference type="GO" id="GO:0015768">
    <property type="term" value="P:maltose transport"/>
    <property type="evidence" value="ECO:0007669"/>
    <property type="project" value="TreeGrafter"/>
</dbReference>
<dbReference type="GO" id="GO:1901982">
    <property type="term" value="F:maltose binding"/>
    <property type="evidence" value="ECO:0007669"/>
    <property type="project" value="TreeGrafter"/>
</dbReference>